<dbReference type="InterPro" id="IPR046878">
    <property type="entry name" value="Big_14"/>
</dbReference>
<name>A0A662Z283_9STAP</name>
<evidence type="ECO:0000256" key="1">
    <source>
        <dbReference type="SAM" id="SignalP"/>
    </source>
</evidence>
<dbReference type="RefSeq" id="WP_091474218.1">
    <property type="nucleotide sequence ID" value="NZ_FOIT01000002.1"/>
</dbReference>
<protein>
    <recommendedName>
        <fullName evidence="2">Bacterial Ig-like domain-containing protein</fullName>
    </recommendedName>
</protein>
<dbReference type="EMBL" id="FOIT01000002">
    <property type="protein sequence ID" value="SEV93325.1"/>
    <property type="molecule type" value="Genomic_DNA"/>
</dbReference>
<feature type="chain" id="PRO_5024890914" description="Bacterial Ig-like domain-containing protein" evidence="1">
    <location>
        <begin position="26"/>
        <end position="159"/>
    </location>
</feature>
<dbReference type="Pfam" id="PF20251">
    <property type="entry name" value="Big_14"/>
    <property type="match status" value="1"/>
</dbReference>
<evidence type="ECO:0000259" key="2">
    <source>
        <dbReference type="Pfam" id="PF20251"/>
    </source>
</evidence>
<feature type="signal peptide" evidence="1">
    <location>
        <begin position="1"/>
        <end position="25"/>
    </location>
</feature>
<reference evidence="3 4" key="1">
    <citation type="submission" date="2016-10" db="EMBL/GenBank/DDBJ databases">
        <authorList>
            <person name="Varghese N."/>
            <person name="Submissions S."/>
        </authorList>
    </citation>
    <scope>NUCLEOTIDE SEQUENCE [LARGE SCALE GENOMIC DNA]</scope>
    <source>
        <strain evidence="3 4">IBRC-M10081</strain>
    </source>
</reference>
<accession>A0A662Z283</accession>
<organism evidence="3 4">
    <name type="scientific">Aliicoccus persicus</name>
    <dbReference type="NCBI Taxonomy" id="930138"/>
    <lineage>
        <taxon>Bacteria</taxon>
        <taxon>Bacillati</taxon>
        <taxon>Bacillota</taxon>
        <taxon>Bacilli</taxon>
        <taxon>Bacillales</taxon>
        <taxon>Staphylococcaceae</taxon>
        <taxon>Aliicoccus</taxon>
    </lineage>
</organism>
<evidence type="ECO:0000313" key="3">
    <source>
        <dbReference type="EMBL" id="SEV93325.1"/>
    </source>
</evidence>
<dbReference type="Proteomes" id="UP000243605">
    <property type="component" value="Unassembled WGS sequence"/>
</dbReference>
<proteinExistence type="predicted"/>
<keyword evidence="1" id="KW-0732">Signal</keyword>
<evidence type="ECO:0000313" key="4">
    <source>
        <dbReference type="Proteomes" id="UP000243605"/>
    </source>
</evidence>
<dbReference type="PROSITE" id="PS51257">
    <property type="entry name" value="PROKAR_LIPOPROTEIN"/>
    <property type="match status" value="1"/>
</dbReference>
<gene>
    <name evidence="3" type="ORF">SAMN05192557_0854</name>
</gene>
<sequence length="159" mass="18565">MHFKYLLLLMITSLTLSGCIQPISADLLENPSPNQNRDSASHDLKLSVTEASYDRSVDNIKYTIDNSSESLLEYGEFFYLEKKVNGEWYMLAFEDKIFSDFYSFTNFGHFIKPEGERVHSIDPGKYNLTIDSGEYRLSKAFRYEEEDSRFWLADEFTVE</sequence>
<keyword evidence="4" id="KW-1185">Reference proteome</keyword>
<feature type="domain" description="Bacterial Ig-like" evidence="2">
    <location>
        <begin position="42"/>
        <end position="146"/>
    </location>
</feature>
<dbReference type="AlphaFoldDB" id="A0A662Z283"/>
<dbReference type="OrthoDB" id="2389505at2"/>